<dbReference type="Gramene" id="GBG69157">
    <property type="protein sequence ID" value="GBG69157"/>
    <property type="gene ID" value="CBR_g3857"/>
</dbReference>
<dbReference type="EMBL" id="BFEA01000110">
    <property type="protein sequence ID" value="GBG69157.1"/>
    <property type="molecule type" value="Genomic_DNA"/>
</dbReference>
<sequence>MAELRFLKELGYDRRLVGGLRIQDDITVVVGITDETEDEGYQEQLFKRFEKIYYRHLEIVRKDDCGFTWDFMGSHMIVSSRPLLLHYTPVSKNTESLNNEGRLIFQTMQDYESYSAKAVKKAVLTATLKRVWDHTLSKQLVLGAMGFAICEADLRGYPPEVSLGALVNLTKAVPTQALRTLLSAMRVSADWVKGIRRERGTDQATDR</sequence>
<protein>
    <submittedName>
        <fullName evidence="1">Uncharacterized protein</fullName>
    </submittedName>
</protein>
<accession>A0A388KGN4</accession>
<dbReference type="Proteomes" id="UP000265515">
    <property type="component" value="Unassembled WGS sequence"/>
</dbReference>
<evidence type="ECO:0000313" key="1">
    <source>
        <dbReference type="EMBL" id="GBG69157.1"/>
    </source>
</evidence>
<evidence type="ECO:0000313" key="2">
    <source>
        <dbReference type="Proteomes" id="UP000265515"/>
    </source>
</evidence>
<keyword evidence="2" id="KW-1185">Reference proteome</keyword>
<reference evidence="1 2" key="1">
    <citation type="journal article" date="2018" name="Cell">
        <title>The Chara Genome: Secondary Complexity and Implications for Plant Terrestrialization.</title>
        <authorList>
            <person name="Nishiyama T."/>
            <person name="Sakayama H."/>
            <person name="Vries J.D."/>
            <person name="Buschmann H."/>
            <person name="Saint-Marcoux D."/>
            <person name="Ullrich K.K."/>
            <person name="Haas F.B."/>
            <person name="Vanderstraeten L."/>
            <person name="Becker D."/>
            <person name="Lang D."/>
            <person name="Vosolsobe S."/>
            <person name="Rombauts S."/>
            <person name="Wilhelmsson P.K.I."/>
            <person name="Janitza P."/>
            <person name="Kern R."/>
            <person name="Heyl A."/>
            <person name="Rumpler F."/>
            <person name="Villalobos L.I.A.C."/>
            <person name="Clay J.M."/>
            <person name="Skokan R."/>
            <person name="Toyoda A."/>
            <person name="Suzuki Y."/>
            <person name="Kagoshima H."/>
            <person name="Schijlen E."/>
            <person name="Tajeshwar N."/>
            <person name="Catarino B."/>
            <person name="Hetherington A.J."/>
            <person name="Saltykova A."/>
            <person name="Bonnot C."/>
            <person name="Breuninger H."/>
            <person name="Symeonidi A."/>
            <person name="Radhakrishnan G.V."/>
            <person name="Van Nieuwerburgh F."/>
            <person name="Deforce D."/>
            <person name="Chang C."/>
            <person name="Karol K.G."/>
            <person name="Hedrich R."/>
            <person name="Ulvskov P."/>
            <person name="Glockner G."/>
            <person name="Delwiche C.F."/>
            <person name="Petrasek J."/>
            <person name="Van de Peer Y."/>
            <person name="Friml J."/>
            <person name="Beilby M."/>
            <person name="Dolan L."/>
            <person name="Kohara Y."/>
            <person name="Sugano S."/>
            <person name="Fujiyama A."/>
            <person name="Delaux P.-M."/>
            <person name="Quint M."/>
            <person name="TheiBen G."/>
            <person name="Hagemann M."/>
            <person name="Harholt J."/>
            <person name="Dunand C."/>
            <person name="Zachgo S."/>
            <person name="Langdale J."/>
            <person name="Maumus F."/>
            <person name="Straeten D.V.D."/>
            <person name="Gould S.B."/>
            <person name="Rensing S.A."/>
        </authorList>
    </citation>
    <scope>NUCLEOTIDE SEQUENCE [LARGE SCALE GENOMIC DNA]</scope>
    <source>
        <strain evidence="1 2">S276</strain>
    </source>
</reference>
<gene>
    <name evidence="1" type="ORF">CBR_g3857</name>
</gene>
<organism evidence="1 2">
    <name type="scientific">Chara braunii</name>
    <name type="common">Braun's stonewort</name>
    <dbReference type="NCBI Taxonomy" id="69332"/>
    <lineage>
        <taxon>Eukaryota</taxon>
        <taxon>Viridiplantae</taxon>
        <taxon>Streptophyta</taxon>
        <taxon>Charophyceae</taxon>
        <taxon>Charales</taxon>
        <taxon>Characeae</taxon>
        <taxon>Chara</taxon>
    </lineage>
</organism>
<comment type="caution">
    <text evidence="1">The sequence shown here is derived from an EMBL/GenBank/DDBJ whole genome shotgun (WGS) entry which is preliminary data.</text>
</comment>
<name>A0A388KGN4_CHABU</name>
<dbReference type="AlphaFoldDB" id="A0A388KGN4"/>
<proteinExistence type="predicted"/>